<dbReference type="EMBL" id="KN847482">
    <property type="protein sequence ID" value="KIX00687.1"/>
    <property type="molecule type" value="Genomic_DNA"/>
</dbReference>
<proteinExistence type="predicted"/>
<dbReference type="HOGENOM" id="CLU_739981_0_0_1"/>
<keyword evidence="3" id="KW-1185">Reference proteome</keyword>
<dbReference type="Proteomes" id="UP000053617">
    <property type="component" value="Unassembled WGS sequence"/>
</dbReference>
<gene>
    <name evidence="2" type="ORF">Z518_09752</name>
</gene>
<dbReference type="PANTHER" id="PTHR34825">
    <property type="entry name" value="CONSERVED PROTEIN, WITH A WEAK D-GALACTARATE DEHYDRATASE/ALTRONATE HYDROLASE DOMAIN"/>
    <property type="match status" value="1"/>
</dbReference>
<dbReference type="Pfam" id="PF09820">
    <property type="entry name" value="AAA-ATPase_like"/>
    <property type="match status" value="1"/>
</dbReference>
<name>A0A0D2FF95_9EURO</name>
<reference evidence="2 3" key="1">
    <citation type="submission" date="2015-01" db="EMBL/GenBank/DDBJ databases">
        <title>The Genome Sequence of Rhinocladiella mackenzie CBS 650.93.</title>
        <authorList>
            <consortium name="The Broad Institute Genomics Platform"/>
            <person name="Cuomo C."/>
            <person name="de Hoog S."/>
            <person name="Gorbushina A."/>
            <person name="Stielow B."/>
            <person name="Teixiera M."/>
            <person name="Abouelleil A."/>
            <person name="Chapman S.B."/>
            <person name="Priest M."/>
            <person name="Young S.K."/>
            <person name="Wortman J."/>
            <person name="Nusbaum C."/>
            <person name="Birren B."/>
        </authorList>
    </citation>
    <scope>NUCLEOTIDE SEQUENCE [LARGE SCALE GENOMIC DNA]</scope>
    <source>
        <strain evidence="2 3">CBS 650.93</strain>
    </source>
</reference>
<dbReference type="InterPro" id="IPR018631">
    <property type="entry name" value="AAA-ATPase-like_dom"/>
</dbReference>
<evidence type="ECO:0000313" key="3">
    <source>
        <dbReference type="Proteomes" id="UP000053617"/>
    </source>
</evidence>
<dbReference type="OrthoDB" id="5391320at2759"/>
<accession>A0A0D2FF95</accession>
<evidence type="ECO:0000313" key="2">
    <source>
        <dbReference type="EMBL" id="KIX00687.1"/>
    </source>
</evidence>
<dbReference type="GeneID" id="25297823"/>
<organism evidence="2 3">
    <name type="scientific">Rhinocladiella mackenziei CBS 650.93</name>
    <dbReference type="NCBI Taxonomy" id="1442369"/>
    <lineage>
        <taxon>Eukaryota</taxon>
        <taxon>Fungi</taxon>
        <taxon>Dikarya</taxon>
        <taxon>Ascomycota</taxon>
        <taxon>Pezizomycotina</taxon>
        <taxon>Eurotiomycetes</taxon>
        <taxon>Chaetothyriomycetidae</taxon>
        <taxon>Chaetothyriales</taxon>
        <taxon>Herpotrichiellaceae</taxon>
        <taxon>Rhinocladiella</taxon>
    </lineage>
</organism>
<dbReference type="AlphaFoldDB" id="A0A0D2FF95"/>
<evidence type="ECO:0000259" key="1">
    <source>
        <dbReference type="Pfam" id="PF09820"/>
    </source>
</evidence>
<dbReference type="PANTHER" id="PTHR34825:SF1">
    <property type="entry name" value="AAA-ATPASE-LIKE DOMAIN-CONTAINING PROTEIN"/>
    <property type="match status" value="1"/>
</dbReference>
<dbReference type="RefSeq" id="XP_013267823.1">
    <property type="nucleotide sequence ID" value="XM_013412369.1"/>
</dbReference>
<protein>
    <recommendedName>
        <fullName evidence="1">AAA-ATPase-like domain-containing protein</fullName>
    </recommendedName>
</protein>
<sequence>MLKASSQATRRRCVVPTSPVLPLASLFHCHSRIPRRYARIPLLISRLSSTSLSNSKLALSGELTSFPLGRSDFGEIRQLPGTAYFDKTEYIPVLAGGPAVQLVCRPRRFGKSLTISMLRYFHGFQFRGKYHELFQVCGGILRAIFAHISNTKEDLDVDKAVQNRTVAPGKYFILTFNFSRAARSGPSVGPLTREMNRGLSQFKLDYAALLGNPFTSEISHFDKNDPAGNLTDLVDAVARTLGGIHDKGDKGRALWDVQGIYLVADEYDAYSNEYMDPHDPKTWSETESFYLLKAFWSNVKAARSLYGIRKTYITGVTPLLLSGLTSGANDLENTSFIPELSTICGLTRSDVLNALRVICHNKEDIQRHFRELER</sequence>
<dbReference type="VEuPathDB" id="FungiDB:Z518_09752"/>
<feature type="domain" description="AAA-ATPase-like" evidence="1">
    <location>
        <begin position="67"/>
        <end position="325"/>
    </location>
</feature>